<gene>
    <name evidence="9" type="primary">KAFR0E01630</name>
    <name evidence="9" type="ORF">KAFR_0E01630</name>
</gene>
<protein>
    <recommendedName>
        <fullName evidence="11">Vps53 N-terminal domain-containing protein</fullName>
    </recommendedName>
</protein>
<dbReference type="InterPro" id="IPR039766">
    <property type="entry name" value="Vps53"/>
</dbReference>
<dbReference type="InterPro" id="IPR031745">
    <property type="entry name" value="Vps53_C"/>
</dbReference>
<dbReference type="OrthoDB" id="10261632at2759"/>
<dbReference type="GO" id="GO:0006623">
    <property type="term" value="P:protein targeting to vacuole"/>
    <property type="evidence" value="ECO:0007669"/>
    <property type="project" value="EnsemblFungi"/>
</dbReference>
<comment type="subcellular location">
    <subcellularLocation>
        <location evidence="2">Endosome membrane</location>
        <topology evidence="2">Peripheral membrane protein</topology>
    </subcellularLocation>
    <subcellularLocation>
        <location evidence="1">Golgi apparatus</location>
        <location evidence="1">trans-Golgi network membrane</location>
        <topology evidence="1">Peripheral membrane protein</topology>
    </subcellularLocation>
</comment>
<proteinExistence type="inferred from homology"/>
<evidence type="ECO:0000256" key="5">
    <source>
        <dbReference type="ARBA" id="ARBA00023034"/>
    </source>
</evidence>
<keyword evidence="5" id="KW-0333">Golgi apparatus</keyword>
<dbReference type="GO" id="GO:0042147">
    <property type="term" value="P:retrograde transport, endosome to Golgi"/>
    <property type="evidence" value="ECO:0007669"/>
    <property type="project" value="EnsemblFungi"/>
</dbReference>
<feature type="domain" description="Vps53 N-terminal" evidence="7">
    <location>
        <begin position="7"/>
        <end position="366"/>
    </location>
</feature>
<dbReference type="eggNOG" id="KOG2180">
    <property type="taxonomic scope" value="Eukaryota"/>
</dbReference>
<keyword evidence="6" id="KW-0472">Membrane</keyword>
<reference evidence="9 10" key="1">
    <citation type="journal article" date="2011" name="Proc. Natl. Acad. Sci. U.S.A.">
        <title>Evolutionary erosion of yeast sex chromosomes by mating-type switching accidents.</title>
        <authorList>
            <person name="Gordon J.L."/>
            <person name="Armisen D."/>
            <person name="Proux-Wera E."/>
            <person name="Oheigeartaigh S.S."/>
            <person name="Byrne K.P."/>
            <person name="Wolfe K.H."/>
        </authorList>
    </citation>
    <scope>NUCLEOTIDE SEQUENCE [LARGE SCALE GENOMIC DNA]</scope>
    <source>
        <strain evidence="10">ATCC 22294 / BCRC 22015 / CBS 2517 / CECT 1963 / NBRC 1671 / NRRL Y-8276</strain>
    </source>
</reference>
<evidence type="ECO:0000313" key="10">
    <source>
        <dbReference type="Proteomes" id="UP000005220"/>
    </source>
</evidence>
<evidence type="ECO:0000256" key="1">
    <source>
        <dbReference type="ARBA" id="ARBA00004150"/>
    </source>
</evidence>
<dbReference type="GO" id="GO:0005829">
    <property type="term" value="C:cytosol"/>
    <property type="evidence" value="ECO:0007669"/>
    <property type="project" value="GOC"/>
</dbReference>
<dbReference type="Gene3D" id="1.10.357.110">
    <property type="entry name" value="Vacuolar protein sorting-associated protein 53, C-terminus"/>
    <property type="match status" value="1"/>
</dbReference>
<comment type="similarity">
    <text evidence="3">Belongs to the VPS53 family.</text>
</comment>
<evidence type="ECO:0000256" key="2">
    <source>
        <dbReference type="ARBA" id="ARBA00004481"/>
    </source>
</evidence>
<dbReference type="STRING" id="1071382.H2AVB7"/>
<dbReference type="InterPro" id="IPR038260">
    <property type="entry name" value="Vps53_C_sf"/>
</dbReference>
<dbReference type="GeneID" id="13882896"/>
<evidence type="ECO:0008006" key="11">
    <source>
        <dbReference type="Google" id="ProtNLM"/>
    </source>
</evidence>
<dbReference type="PANTHER" id="PTHR12820">
    <property type="entry name" value="VACUOLAR SORTING PROTEIN 53"/>
    <property type="match status" value="1"/>
</dbReference>
<keyword evidence="10" id="KW-1185">Reference proteome</keyword>
<dbReference type="GO" id="GO:0000938">
    <property type="term" value="C:GARP complex"/>
    <property type="evidence" value="ECO:0007669"/>
    <property type="project" value="EnsemblFungi"/>
</dbReference>
<dbReference type="HOGENOM" id="CLU_358642_0_0_1"/>
<dbReference type="FunCoup" id="H2AVB7">
    <property type="interactions" value="837"/>
</dbReference>
<sequence length="781" mass="90172">MPLDDVNYDPLEDITTILSDKDTLNTIDDLISQTRAFKLQLENNIIEVENEELSDSVIGENYAERLFKVFEDFTASQKMASSTEYTITNLTQGIAHLDNAKRNITQSMTLFQNLKILFDSFLECKRLIKDNLFLEMVSPYKIMCSLTENTFNSHKSVGEISRLLLAISKLQSETLNKIKNIYTKLLNGGGAPDPSLALQLREGACELVDSDSNNKSQIIDWAVKKILYELEEIFQPDDEAGSLENLPRRYVFFKKVLTNFNNTLASSFLPSWNMPLSLTCRFFQITRKDLKLLLNKEFKNKQPSIDLFMTALQATIDFEKYIDVRFSNKCEEEKLSMCFEPFLSLWVSHQDRMMQDKMMSYMSESKISESPSESLVAPSSADLFRTYRSLLSQILELIGDNKNDKVLLSLATFFAKWLDAYMTKILSPLILPDNIEIQDKEEVIQYTVLLVNTSDYCSTTIDQLEEKLSEFTTAPQKISDTLSRTKDSYDNLLARANKLLLHRVIPMDLAYVWKEFNSTDWAHVLVEDYSRYMITLKNLISVRTTDRTPGTSNKSALESIIVRLNRDAYKWNFFDKVVDLIISNYVDSIVKLLQPLPPFATLNSKRQLTVKKVISVGEQLLLDIELLKEVFHNLLNHMAELTSSIHDMSAKRIKRRMDSSLELLLHFAKILVLPLDSPENYYNAYSRLTDNNSYSLIWAFIFSLKGTEWDLASWKEYWFAFKEKMAETSSTENENEADLFIFKGNSKHLTRFEANLGRIQETAWSDFVKTELHITVPRRVI</sequence>
<dbReference type="GO" id="GO:0010008">
    <property type="term" value="C:endosome membrane"/>
    <property type="evidence" value="ECO:0007669"/>
    <property type="project" value="UniProtKB-SubCell"/>
</dbReference>
<evidence type="ECO:0000256" key="6">
    <source>
        <dbReference type="ARBA" id="ARBA00023136"/>
    </source>
</evidence>
<evidence type="ECO:0000259" key="8">
    <source>
        <dbReference type="Pfam" id="PF16854"/>
    </source>
</evidence>
<dbReference type="RefSeq" id="XP_003957452.1">
    <property type="nucleotide sequence ID" value="XM_003957403.1"/>
</dbReference>
<keyword evidence="4" id="KW-0967">Endosome</keyword>
<dbReference type="Pfam" id="PF04100">
    <property type="entry name" value="Vps53_N"/>
    <property type="match status" value="1"/>
</dbReference>
<organism evidence="9 10">
    <name type="scientific">Kazachstania africana (strain ATCC 22294 / BCRC 22015 / CBS 2517 / CECT 1963 / NBRC 1671 / NRRL Y-8276)</name>
    <name type="common">Yeast</name>
    <name type="synonym">Kluyveromyces africanus</name>
    <dbReference type="NCBI Taxonomy" id="1071382"/>
    <lineage>
        <taxon>Eukaryota</taxon>
        <taxon>Fungi</taxon>
        <taxon>Dikarya</taxon>
        <taxon>Ascomycota</taxon>
        <taxon>Saccharomycotina</taxon>
        <taxon>Saccharomycetes</taxon>
        <taxon>Saccharomycetales</taxon>
        <taxon>Saccharomycetaceae</taxon>
        <taxon>Kazachstania</taxon>
    </lineage>
</organism>
<dbReference type="GO" id="GO:0090156">
    <property type="term" value="P:intracellular sphingolipid homeostasis"/>
    <property type="evidence" value="ECO:0007669"/>
    <property type="project" value="EnsemblFungi"/>
</dbReference>
<feature type="domain" description="Vps53 C-terminal" evidence="8">
    <location>
        <begin position="618"/>
        <end position="707"/>
    </location>
</feature>
<evidence type="ECO:0000256" key="3">
    <source>
        <dbReference type="ARBA" id="ARBA00008628"/>
    </source>
</evidence>
<accession>H2AVB7</accession>
<dbReference type="InParanoid" id="H2AVB7"/>
<dbReference type="GO" id="GO:0006896">
    <property type="term" value="P:Golgi to vacuole transport"/>
    <property type="evidence" value="ECO:0007669"/>
    <property type="project" value="EnsemblFungi"/>
</dbReference>
<evidence type="ECO:0000256" key="4">
    <source>
        <dbReference type="ARBA" id="ARBA00022753"/>
    </source>
</evidence>
<evidence type="ECO:0000259" key="7">
    <source>
        <dbReference type="Pfam" id="PF04100"/>
    </source>
</evidence>
<name>H2AVB7_KAZAF</name>
<dbReference type="Proteomes" id="UP000005220">
    <property type="component" value="Chromosome 5"/>
</dbReference>
<dbReference type="EMBL" id="HE650825">
    <property type="protein sequence ID" value="CCF58317.1"/>
    <property type="molecule type" value="Genomic_DNA"/>
</dbReference>
<dbReference type="KEGG" id="kaf:KAFR_0E01630"/>
<dbReference type="PANTHER" id="PTHR12820:SF0">
    <property type="entry name" value="VACUOLAR PROTEIN SORTING-ASSOCIATED PROTEIN 53 HOMOLOG"/>
    <property type="match status" value="1"/>
</dbReference>
<dbReference type="InterPro" id="IPR007234">
    <property type="entry name" value="Vps53_N"/>
</dbReference>
<evidence type="ECO:0000313" key="9">
    <source>
        <dbReference type="EMBL" id="CCF58317.1"/>
    </source>
</evidence>
<dbReference type="AlphaFoldDB" id="H2AVB7"/>
<dbReference type="Pfam" id="PF16854">
    <property type="entry name" value="VPS53_C"/>
    <property type="match status" value="1"/>
</dbReference>